<gene>
    <name evidence="1" type="ORF">MRATA1EN22A_LOCUS20390</name>
</gene>
<protein>
    <submittedName>
        <fullName evidence="1">Uncharacterized protein</fullName>
    </submittedName>
</protein>
<evidence type="ECO:0000313" key="2">
    <source>
        <dbReference type="Proteomes" id="UP001162501"/>
    </source>
</evidence>
<dbReference type="Proteomes" id="UP001162501">
    <property type="component" value="Chromosome 31"/>
</dbReference>
<proteinExistence type="predicted"/>
<accession>A0AC59ZMJ5</accession>
<reference evidence="1" key="2">
    <citation type="submission" date="2025-03" db="EMBL/GenBank/DDBJ databases">
        <authorList>
            <consortium name="ELIXIR-Norway"/>
            <consortium name="Elixir Norway"/>
        </authorList>
    </citation>
    <scope>NUCLEOTIDE SEQUENCE</scope>
</reference>
<dbReference type="EMBL" id="OX596115">
    <property type="protein sequence ID" value="CAN0469206.1"/>
    <property type="molecule type" value="Genomic_DNA"/>
</dbReference>
<organism evidence="1 2">
    <name type="scientific">Rangifer tarandus platyrhynchus</name>
    <name type="common">Svalbard reindeer</name>
    <dbReference type="NCBI Taxonomy" id="3082113"/>
    <lineage>
        <taxon>Eukaryota</taxon>
        <taxon>Metazoa</taxon>
        <taxon>Chordata</taxon>
        <taxon>Craniata</taxon>
        <taxon>Vertebrata</taxon>
        <taxon>Euteleostomi</taxon>
        <taxon>Mammalia</taxon>
        <taxon>Eutheria</taxon>
        <taxon>Laurasiatheria</taxon>
        <taxon>Artiodactyla</taxon>
        <taxon>Ruminantia</taxon>
        <taxon>Pecora</taxon>
        <taxon>Cervidae</taxon>
        <taxon>Odocoileinae</taxon>
        <taxon>Rangifer</taxon>
    </lineage>
</organism>
<reference evidence="1" key="1">
    <citation type="submission" date="2023-05" db="EMBL/GenBank/DDBJ databases">
        <authorList>
            <consortium name="ELIXIR-Norway"/>
        </authorList>
    </citation>
    <scope>NUCLEOTIDE SEQUENCE</scope>
</reference>
<name>A0AC59ZMJ5_RANTA</name>
<evidence type="ECO:0000313" key="1">
    <source>
        <dbReference type="EMBL" id="CAN0469206.1"/>
    </source>
</evidence>
<sequence length="770" mass="80942">MHAGVLGLSALLLAAEQSARLCAVVYYFTTGRLLWAWLVLSVLLPGFLVQGLSYLWFREDGRQGGCLLLVLHLLQLGVWKRHWDAMSAGLRKEGQAAPQAQLLLQEADLAALRLLEALLQVGPHLLVQTYVFLASDFTASVPGVSALCSWTTLSWALVCYAHSLRSVKPDHPSTPWTALGCQQLWRMGMVGARVLSLVLFFWAYRVWVLVVAGAHWLVMTFWLVAQQSDIVDSTCHWRLFNLLVGAVFILCYLNLWDSPSRNRMAAFYTVMLLENTILVLLATDFLQGASWTSLGAIAGILSGFLIGTVSLVVYYSLLHPKSTDIWQGCVHTSCGPTEGDKAEEDSSPQAPGPAGEGPGSLGTCPEESDELPSLGKPPSPQWAPPEAGLESQTAGEASFLSHHHWLLVKLALKTGNVSKINAVFGEDGLARFSSPEWGLSQHHSRQRTPPLQEPPSSPQDPLTSEEGSEFPAVPKAEADETSSYLSFASESPDPAPAQQLSAAGREGGSEEGAGAAPGARGAEGRPGGRGGQASSTLYFSTTAEGALPSPGEPTPLSGRGLGSGSPAQPAPERFPLSVADISPILGPGGRWQPGSRARDGSGLRGQRESPCRPVAAATQRPLPEVGPRPADAPCLTSTPKPRCSCPDRGVKGNTAWISTQLPPSALAAAGPQGCRRAPPGVSGQASSSTGRCCPSLGAVGANSGSPPARPPAPLTPEAELRHLDAGARLTERGSTRPELPGPGPGPAGVSGVCGPLESDLSSTGLSARRD</sequence>